<gene>
    <name evidence="2" type="ORF">BDU57DRAFT_524595</name>
</gene>
<protein>
    <submittedName>
        <fullName evidence="2">Uncharacterized protein</fullName>
    </submittedName>
</protein>
<feature type="region of interest" description="Disordered" evidence="1">
    <location>
        <begin position="597"/>
        <end position="646"/>
    </location>
</feature>
<feature type="compositionally biased region" description="Low complexity" evidence="1">
    <location>
        <begin position="606"/>
        <end position="623"/>
    </location>
</feature>
<sequence length="646" mass="70441">MSKRSAPSSPIMDNGFKKQKTDSTSDSSPSESITRVSDVAELSSGEFTIASQPVAVNAKNDEGEDGNVGHGILPKDVDSNKGDDVIAQDVDADTVDAEAAKKVVVKKTKAPPVKEVFNLWKPEITLPASNDFWGVKPKTGDARPHANQPAARDSNAAVHPPLWEDRGFRFKRGSRYVKYFGPIKPEGADDGPDLDQEDLLVLKLMDMRPKNKRDQAPRRIPTFYAFEAGKPKDWNNMQAIKALNDRRGQAIDRITVDAPWSQLEREYLAQLLVEHPMASIWELTELHNDHFMGKEFTETTGFAHAQLSLGRTVESVRHEYMSFKPVYDGGEAPENVRFRNDNSVAGKALRASKKTEKAFGAPSHALEKEWDGAREAEDDADDSGDECQKAAANKATAKVPKTRKVPKTAKVLKAPKTRKAPKTAKGTKLSTKKNKEGAAEELPTYREPDSDGELNMQAASGMLWQPMLDSDEEELAWLGGVQHAQDVRNSPPLSLPPDSPRRKHRASSLSSDSSLSDAPPGVLSPSPSPRSSEKRSRSSDNSASPGKRVGVAGPPSPAPSDGSSDMSDYPSNLSDGDEEFRKNMILVEQEAIQAVVDAMPTRAERSCSPSPARLPSPAATATRSPNAARKMSINEDYDDDEDEGDL</sequence>
<feature type="compositionally biased region" description="Basic and acidic residues" evidence="1">
    <location>
        <begin position="365"/>
        <end position="375"/>
    </location>
</feature>
<feature type="region of interest" description="Disordered" evidence="1">
    <location>
        <begin position="355"/>
        <end position="585"/>
    </location>
</feature>
<feature type="compositionally biased region" description="Basic and acidic residues" evidence="1">
    <location>
        <begin position="433"/>
        <end position="449"/>
    </location>
</feature>
<dbReference type="Proteomes" id="UP000800096">
    <property type="component" value="Unassembled WGS sequence"/>
</dbReference>
<feature type="compositionally biased region" description="Acidic residues" evidence="1">
    <location>
        <begin position="376"/>
        <end position="385"/>
    </location>
</feature>
<keyword evidence="3" id="KW-1185">Reference proteome</keyword>
<organism evidence="2 3">
    <name type="scientific">Ampelomyces quisqualis</name>
    <name type="common">Powdery mildew agent</name>
    <dbReference type="NCBI Taxonomy" id="50730"/>
    <lineage>
        <taxon>Eukaryota</taxon>
        <taxon>Fungi</taxon>
        <taxon>Dikarya</taxon>
        <taxon>Ascomycota</taxon>
        <taxon>Pezizomycotina</taxon>
        <taxon>Dothideomycetes</taxon>
        <taxon>Pleosporomycetidae</taxon>
        <taxon>Pleosporales</taxon>
        <taxon>Pleosporineae</taxon>
        <taxon>Phaeosphaeriaceae</taxon>
        <taxon>Ampelomyces</taxon>
    </lineage>
</organism>
<proteinExistence type="predicted"/>
<accession>A0A6A5Q9J4</accession>
<feature type="compositionally biased region" description="Acidic residues" evidence="1">
    <location>
        <begin position="635"/>
        <end position="646"/>
    </location>
</feature>
<dbReference type="OrthoDB" id="3786150at2759"/>
<name>A0A6A5Q9J4_AMPQU</name>
<evidence type="ECO:0000313" key="2">
    <source>
        <dbReference type="EMBL" id="KAF1911458.1"/>
    </source>
</evidence>
<feature type="compositionally biased region" description="Basic and acidic residues" evidence="1">
    <location>
        <begin position="73"/>
        <end position="83"/>
    </location>
</feature>
<dbReference type="EMBL" id="ML979144">
    <property type="protein sequence ID" value="KAF1911458.1"/>
    <property type="molecule type" value="Genomic_DNA"/>
</dbReference>
<reference evidence="2" key="1">
    <citation type="journal article" date="2020" name="Stud. Mycol.">
        <title>101 Dothideomycetes genomes: a test case for predicting lifestyles and emergence of pathogens.</title>
        <authorList>
            <person name="Haridas S."/>
            <person name="Albert R."/>
            <person name="Binder M."/>
            <person name="Bloem J."/>
            <person name="Labutti K."/>
            <person name="Salamov A."/>
            <person name="Andreopoulos B."/>
            <person name="Baker S."/>
            <person name="Barry K."/>
            <person name="Bills G."/>
            <person name="Bluhm B."/>
            <person name="Cannon C."/>
            <person name="Castanera R."/>
            <person name="Culley D."/>
            <person name="Daum C."/>
            <person name="Ezra D."/>
            <person name="Gonzalez J."/>
            <person name="Henrissat B."/>
            <person name="Kuo A."/>
            <person name="Liang C."/>
            <person name="Lipzen A."/>
            <person name="Lutzoni F."/>
            <person name="Magnuson J."/>
            <person name="Mondo S."/>
            <person name="Nolan M."/>
            <person name="Ohm R."/>
            <person name="Pangilinan J."/>
            <person name="Park H.-J."/>
            <person name="Ramirez L."/>
            <person name="Alfaro M."/>
            <person name="Sun H."/>
            <person name="Tritt A."/>
            <person name="Yoshinaga Y."/>
            <person name="Zwiers L.-H."/>
            <person name="Turgeon B."/>
            <person name="Goodwin S."/>
            <person name="Spatafora J."/>
            <person name="Crous P."/>
            <person name="Grigoriev I."/>
        </authorList>
    </citation>
    <scope>NUCLEOTIDE SEQUENCE</scope>
    <source>
        <strain evidence="2">HMLAC05119</strain>
    </source>
</reference>
<evidence type="ECO:0000313" key="3">
    <source>
        <dbReference type="Proteomes" id="UP000800096"/>
    </source>
</evidence>
<feature type="compositionally biased region" description="Basic residues" evidence="1">
    <location>
        <begin position="413"/>
        <end position="422"/>
    </location>
</feature>
<feature type="compositionally biased region" description="Low complexity" evidence="1">
    <location>
        <begin position="507"/>
        <end position="525"/>
    </location>
</feature>
<feature type="region of interest" description="Disordered" evidence="1">
    <location>
        <begin position="1"/>
        <end position="83"/>
    </location>
</feature>
<dbReference type="AlphaFoldDB" id="A0A6A5Q9J4"/>
<evidence type="ECO:0000256" key="1">
    <source>
        <dbReference type="SAM" id="MobiDB-lite"/>
    </source>
</evidence>